<dbReference type="PROSITE" id="PS50110">
    <property type="entry name" value="RESPONSE_REGULATORY"/>
    <property type="match status" value="1"/>
</dbReference>
<dbReference type="RefSeq" id="WP_173199711.1">
    <property type="nucleotide sequence ID" value="NZ_JABFCX010000003.1"/>
</dbReference>
<dbReference type="SMART" id="SM00850">
    <property type="entry name" value="LytTR"/>
    <property type="match status" value="1"/>
</dbReference>
<dbReference type="PANTHER" id="PTHR45526">
    <property type="entry name" value="TRANSCRIPTIONAL REGULATORY PROTEIN DPIA"/>
    <property type="match status" value="1"/>
</dbReference>
<organism evidence="4 5">
    <name type="scientific">Parvularcula mediterranea</name>
    <dbReference type="NCBI Taxonomy" id="2732508"/>
    <lineage>
        <taxon>Bacteria</taxon>
        <taxon>Pseudomonadati</taxon>
        <taxon>Pseudomonadota</taxon>
        <taxon>Alphaproteobacteria</taxon>
        <taxon>Parvularculales</taxon>
        <taxon>Parvularculaceae</taxon>
        <taxon>Parvularcula</taxon>
    </lineage>
</organism>
<feature type="domain" description="HTH LytTR-type" evidence="3">
    <location>
        <begin position="152"/>
        <end position="221"/>
    </location>
</feature>
<dbReference type="Gene3D" id="2.40.50.1020">
    <property type="entry name" value="LytTr DNA-binding domain"/>
    <property type="match status" value="1"/>
</dbReference>
<name>A0A7Y3W5P9_9PROT</name>
<evidence type="ECO:0000313" key="5">
    <source>
        <dbReference type="Proteomes" id="UP000536835"/>
    </source>
</evidence>
<sequence>MLRVLIVDDERMARERISLAVATMAGVREIGQASDAREAIMLVMKEKPDVVLLDIEMPGASGFDVVREALEEGAACAFIFVTAYDQYTIEAFEHEVADYLLKPVAFERLKKALDRAEKHLSLRSAEERAERLAALLASMEEGSRQEKDSPCLWVKVSGAMVRVPVETIQRVSADRDYVRIVTATDTHHSRSTMASIEKELAGSGMIRVHRSHIVRKGAIRRWTRRGPNRRAIELDDGTLLPVGSTFFGLIDEIMAEKTSGR</sequence>
<evidence type="ECO:0000259" key="2">
    <source>
        <dbReference type="PROSITE" id="PS50110"/>
    </source>
</evidence>
<dbReference type="Pfam" id="PF04397">
    <property type="entry name" value="LytTR"/>
    <property type="match status" value="1"/>
</dbReference>
<dbReference type="Pfam" id="PF00072">
    <property type="entry name" value="Response_reg"/>
    <property type="match status" value="1"/>
</dbReference>
<dbReference type="InterPro" id="IPR001789">
    <property type="entry name" value="Sig_transdc_resp-reg_receiver"/>
</dbReference>
<feature type="modified residue" description="4-aspartylphosphate" evidence="1">
    <location>
        <position position="54"/>
    </location>
</feature>
<dbReference type="SUPFAM" id="SSF52172">
    <property type="entry name" value="CheY-like"/>
    <property type="match status" value="1"/>
</dbReference>
<accession>A0A7Y3W5P9</accession>
<dbReference type="PROSITE" id="PS50930">
    <property type="entry name" value="HTH_LYTTR"/>
    <property type="match status" value="1"/>
</dbReference>
<dbReference type="PANTHER" id="PTHR45526:SF1">
    <property type="entry name" value="TRANSCRIPTIONAL REGULATORY PROTEIN DCUR-RELATED"/>
    <property type="match status" value="1"/>
</dbReference>
<dbReference type="InterPro" id="IPR011006">
    <property type="entry name" value="CheY-like_superfamily"/>
</dbReference>
<keyword evidence="1" id="KW-0597">Phosphoprotein</keyword>
<dbReference type="AlphaFoldDB" id="A0A7Y3W5P9"/>
<dbReference type="InterPro" id="IPR051271">
    <property type="entry name" value="2C-system_Tx_regulators"/>
</dbReference>
<dbReference type="GO" id="GO:0003677">
    <property type="term" value="F:DNA binding"/>
    <property type="evidence" value="ECO:0007669"/>
    <property type="project" value="InterPro"/>
</dbReference>
<proteinExistence type="predicted"/>
<evidence type="ECO:0000256" key="1">
    <source>
        <dbReference type="PROSITE-ProRule" id="PRU00169"/>
    </source>
</evidence>
<evidence type="ECO:0000313" key="4">
    <source>
        <dbReference type="EMBL" id="NNU16854.1"/>
    </source>
</evidence>
<dbReference type="InterPro" id="IPR007492">
    <property type="entry name" value="LytTR_DNA-bd_dom"/>
</dbReference>
<gene>
    <name evidence="4" type="ORF">HK107_11045</name>
</gene>
<dbReference type="Gene3D" id="3.40.50.2300">
    <property type="match status" value="1"/>
</dbReference>
<dbReference type="GO" id="GO:0000156">
    <property type="term" value="F:phosphorelay response regulator activity"/>
    <property type="evidence" value="ECO:0007669"/>
    <property type="project" value="TreeGrafter"/>
</dbReference>
<reference evidence="4 5" key="1">
    <citation type="submission" date="2020-05" db="EMBL/GenBank/DDBJ databases">
        <title>Parvularcula mediterraneae sp. nov., isolated from polypropylene straw from shallow seawater of the seashore of Laganas in Zakynthos island, Greece.</title>
        <authorList>
            <person name="Szabo I."/>
            <person name="Al-Omari J."/>
            <person name="Rado J."/>
            <person name="Szerdahelyi G.S."/>
        </authorList>
    </citation>
    <scope>NUCLEOTIDE SEQUENCE [LARGE SCALE GENOMIC DNA]</scope>
    <source>
        <strain evidence="4 5">ZS-1/3</strain>
    </source>
</reference>
<dbReference type="Proteomes" id="UP000536835">
    <property type="component" value="Unassembled WGS sequence"/>
</dbReference>
<keyword evidence="5" id="KW-1185">Reference proteome</keyword>
<evidence type="ECO:0000259" key="3">
    <source>
        <dbReference type="PROSITE" id="PS50930"/>
    </source>
</evidence>
<comment type="caution">
    <text evidence="4">The sequence shown here is derived from an EMBL/GenBank/DDBJ whole genome shotgun (WGS) entry which is preliminary data.</text>
</comment>
<feature type="domain" description="Response regulatory" evidence="2">
    <location>
        <begin position="3"/>
        <end position="117"/>
    </location>
</feature>
<protein>
    <submittedName>
        <fullName evidence="4">Response regulator transcription factor</fullName>
    </submittedName>
</protein>
<dbReference type="SMART" id="SM00448">
    <property type="entry name" value="REC"/>
    <property type="match status" value="1"/>
</dbReference>
<dbReference type="EMBL" id="JABFCX010000003">
    <property type="protein sequence ID" value="NNU16854.1"/>
    <property type="molecule type" value="Genomic_DNA"/>
</dbReference>